<accession>A0A345T289</accession>
<dbReference type="InterPro" id="IPR001242">
    <property type="entry name" value="Condensation_dom"/>
</dbReference>
<evidence type="ECO:0000256" key="7">
    <source>
        <dbReference type="ARBA" id="ARBA00022598"/>
    </source>
</evidence>
<keyword evidence="5" id="KW-0596">Phosphopantetheine</keyword>
<evidence type="ECO:0000256" key="5">
    <source>
        <dbReference type="ARBA" id="ARBA00022450"/>
    </source>
</evidence>
<evidence type="ECO:0000256" key="8">
    <source>
        <dbReference type="ARBA" id="ARBA00033440"/>
    </source>
</evidence>
<feature type="region of interest" description="Disordered" evidence="9">
    <location>
        <begin position="1017"/>
        <end position="1046"/>
    </location>
</feature>
<dbReference type="InterPro" id="IPR010071">
    <property type="entry name" value="AA_adenyl_dom"/>
</dbReference>
<dbReference type="GO" id="GO:0072330">
    <property type="term" value="P:monocarboxylic acid biosynthetic process"/>
    <property type="evidence" value="ECO:0007669"/>
    <property type="project" value="UniProtKB-ARBA"/>
</dbReference>
<feature type="region of interest" description="Disordered" evidence="9">
    <location>
        <begin position="1"/>
        <end position="62"/>
    </location>
</feature>
<dbReference type="Pfam" id="PF00550">
    <property type="entry name" value="PP-binding"/>
    <property type="match status" value="1"/>
</dbReference>
<comment type="cofactor">
    <cofactor evidence="1">
        <name>pantetheine 4'-phosphate</name>
        <dbReference type="ChEBI" id="CHEBI:47942"/>
    </cofactor>
</comment>
<dbReference type="InterPro" id="IPR029058">
    <property type="entry name" value="AB_hydrolase_fold"/>
</dbReference>
<dbReference type="GO" id="GO:0043041">
    <property type="term" value="P:amino acid activation for nonribosomal peptide biosynthetic process"/>
    <property type="evidence" value="ECO:0007669"/>
    <property type="project" value="TreeGrafter"/>
</dbReference>
<comment type="similarity">
    <text evidence="3">Belongs to the ATP-dependent AMP-binding enzyme family. MbtB subfamily.</text>
</comment>
<dbReference type="Pfam" id="PF00668">
    <property type="entry name" value="Condensation"/>
    <property type="match status" value="1"/>
</dbReference>
<keyword evidence="6" id="KW-0597">Phosphoprotein</keyword>
<dbReference type="Pfam" id="PF00975">
    <property type="entry name" value="Thioesterase"/>
    <property type="match status" value="1"/>
</dbReference>
<dbReference type="InterPro" id="IPR020802">
    <property type="entry name" value="TesA-like"/>
</dbReference>
<dbReference type="GO" id="GO:0044550">
    <property type="term" value="P:secondary metabolite biosynthetic process"/>
    <property type="evidence" value="ECO:0007669"/>
    <property type="project" value="TreeGrafter"/>
</dbReference>
<dbReference type="Pfam" id="PF13193">
    <property type="entry name" value="AMP-binding_C"/>
    <property type="match status" value="1"/>
</dbReference>
<dbReference type="FunFam" id="3.40.50.12780:FF:000012">
    <property type="entry name" value="Non-ribosomal peptide synthetase"/>
    <property type="match status" value="1"/>
</dbReference>
<dbReference type="PANTHER" id="PTHR45527:SF10">
    <property type="entry name" value="PYOCHELIN SYNTHASE PCHF"/>
    <property type="match status" value="1"/>
</dbReference>
<dbReference type="InterPro" id="IPR006162">
    <property type="entry name" value="Ppantetheine_attach_site"/>
</dbReference>
<proteinExistence type="inferred from homology"/>
<dbReference type="GO" id="GO:0031177">
    <property type="term" value="F:phosphopantetheine binding"/>
    <property type="evidence" value="ECO:0007669"/>
    <property type="project" value="InterPro"/>
</dbReference>
<dbReference type="Pfam" id="PF00501">
    <property type="entry name" value="AMP-binding"/>
    <property type="match status" value="1"/>
</dbReference>
<dbReference type="Gene3D" id="3.30.559.10">
    <property type="entry name" value="Chloramphenicol acetyltransferase-like domain"/>
    <property type="match status" value="1"/>
</dbReference>
<dbReference type="PROSITE" id="PS00455">
    <property type="entry name" value="AMP_BINDING"/>
    <property type="match status" value="1"/>
</dbReference>
<organism evidence="11 12">
    <name type="scientific">Peterkaempfera bronchialis</name>
    <dbReference type="NCBI Taxonomy" id="2126346"/>
    <lineage>
        <taxon>Bacteria</taxon>
        <taxon>Bacillati</taxon>
        <taxon>Actinomycetota</taxon>
        <taxon>Actinomycetes</taxon>
        <taxon>Kitasatosporales</taxon>
        <taxon>Streptomycetaceae</taxon>
        <taxon>Peterkaempfera</taxon>
    </lineage>
</organism>
<dbReference type="InterPro" id="IPR020806">
    <property type="entry name" value="PKS_PP-bd"/>
</dbReference>
<dbReference type="PROSITE" id="PS00012">
    <property type="entry name" value="PHOSPHOPANTETHEINE"/>
    <property type="match status" value="1"/>
</dbReference>
<dbReference type="InterPro" id="IPR036736">
    <property type="entry name" value="ACP-like_sf"/>
</dbReference>
<dbReference type="InterPro" id="IPR000873">
    <property type="entry name" value="AMP-dep_synth/lig_dom"/>
</dbReference>
<protein>
    <recommendedName>
        <fullName evidence="4">Phenyloxazoline synthase MbtB</fullName>
    </recommendedName>
    <alternativeName>
        <fullName evidence="8">Mycobactin synthetase protein B</fullName>
    </alternativeName>
</protein>
<dbReference type="Proteomes" id="UP000249340">
    <property type="component" value="Chromosome"/>
</dbReference>
<dbReference type="InterPro" id="IPR001031">
    <property type="entry name" value="Thioesterase"/>
</dbReference>
<comment type="pathway">
    <text evidence="2">Siderophore biosynthesis; mycobactin biosynthesis.</text>
</comment>
<dbReference type="InterPro" id="IPR025110">
    <property type="entry name" value="AMP-bd_C"/>
</dbReference>
<dbReference type="GO" id="GO:0008610">
    <property type="term" value="P:lipid biosynthetic process"/>
    <property type="evidence" value="ECO:0007669"/>
    <property type="project" value="UniProtKB-ARBA"/>
</dbReference>
<keyword evidence="12" id="KW-1185">Reference proteome</keyword>
<dbReference type="Gene3D" id="1.10.1200.10">
    <property type="entry name" value="ACP-like"/>
    <property type="match status" value="1"/>
</dbReference>
<dbReference type="NCBIfam" id="TIGR01733">
    <property type="entry name" value="AA-adenyl-dom"/>
    <property type="match status" value="1"/>
</dbReference>
<dbReference type="FunFam" id="1.10.1200.10:FF:000016">
    <property type="entry name" value="Non-ribosomal peptide synthase"/>
    <property type="match status" value="1"/>
</dbReference>
<evidence type="ECO:0000256" key="2">
    <source>
        <dbReference type="ARBA" id="ARBA00005102"/>
    </source>
</evidence>
<dbReference type="InterPro" id="IPR020845">
    <property type="entry name" value="AMP-binding_CS"/>
</dbReference>
<dbReference type="Gene3D" id="3.30.559.30">
    <property type="entry name" value="Nonribosomal peptide synthetase, condensation domain"/>
    <property type="match status" value="1"/>
</dbReference>
<evidence type="ECO:0000313" key="12">
    <source>
        <dbReference type="Proteomes" id="UP000249340"/>
    </source>
</evidence>
<dbReference type="Gene3D" id="3.30.300.30">
    <property type="match status" value="1"/>
</dbReference>
<dbReference type="OrthoDB" id="6297021at2"/>
<dbReference type="SMART" id="SM00824">
    <property type="entry name" value="PKS_TE"/>
    <property type="match status" value="1"/>
</dbReference>
<dbReference type="Gene3D" id="3.40.50.1820">
    <property type="entry name" value="alpha/beta hydrolase"/>
    <property type="match status" value="1"/>
</dbReference>
<dbReference type="CDD" id="cd12114">
    <property type="entry name" value="A_NRPS_TlmIV_like"/>
    <property type="match status" value="1"/>
</dbReference>
<evidence type="ECO:0000259" key="10">
    <source>
        <dbReference type="PROSITE" id="PS50075"/>
    </source>
</evidence>
<evidence type="ECO:0000256" key="9">
    <source>
        <dbReference type="SAM" id="MobiDB-lite"/>
    </source>
</evidence>
<dbReference type="EMBL" id="CP031264">
    <property type="protein sequence ID" value="AXI80094.1"/>
    <property type="molecule type" value="Genomic_DNA"/>
</dbReference>
<dbReference type="InterPro" id="IPR057737">
    <property type="entry name" value="Condensation_MtbB-like"/>
</dbReference>
<evidence type="ECO:0000256" key="6">
    <source>
        <dbReference type="ARBA" id="ARBA00022553"/>
    </source>
</evidence>
<name>A0A345T289_9ACTN</name>
<dbReference type="InterPro" id="IPR045851">
    <property type="entry name" value="AMP-bd_C_sf"/>
</dbReference>
<dbReference type="SUPFAM" id="SSF53474">
    <property type="entry name" value="alpha/beta-Hydrolases"/>
    <property type="match status" value="1"/>
</dbReference>
<dbReference type="SUPFAM" id="SSF52777">
    <property type="entry name" value="CoA-dependent acyltransferases"/>
    <property type="match status" value="2"/>
</dbReference>
<feature type="domain" description="Carrier" evidence="10">
    <location>
        <begin position="1043"/>
        <end position="1118"/>
    </location>
</feature>
<dbReference type="InterPro" id="IPR009081">
    <property type="entry name" value="PP-bd_ACP"/>
</dbReference>
<dbReference type="InterPro" id="IPR023213">
    <property type="entry name" value="CAT-like_dom_sf"/>
</dbReference>
<dbReference type="KEGG" id="stri:C7M71_024560"/>
<dbReference type="PANTHER" id="PTHR45527">
    <property type="entry name" value="NONRIBOSOMAL PEPTIDE SYNTHETASE"/>
    <property type="match status" value="1"/>
</dbReference>
<reference evidence="12" key="1">
    <citation type="submission" date="2018-07" db="EMBL/GenBank/DDBJ databases">
        <title>Streptacidiphilus bronchialis DSM 106435 chromosome.</title>
        <authorList>
            <person name="Batra D."/>
            <person name="Gulvik C.A."/>
        </authorList>
    </citation>
    <scope>NUCLEOTIDE SEQUENCE [LARGE SCALE GENOMIC DNA]</scope>
    <source>
        <strain evidence="12">DSM 106435</strain>
    </source>
</reference>
<dbReference type="GO" id="GO:0005737">
    <property type="term" value="C:cytoplasm"/>
    <property type="evidence" value="ECO:0007669"/>
    <property type="project" value="TreeGrafter"/>
</dbReference>
<feature type="compositionally biased region" description="Polar residues" evidence="9">
    <location>
        <begin position="1023"/>
        <end position="1035"/>
    </location>
</feature>
<evidence type="ECO:0000313" key="11">
    <source>
        <dbReference type="EMBL" id="AXI80094.1"/>
    </source>
</evidence>
<dbReference type="GO" id="GO:0016874">
    <property type="term" value="F:ligase activity"/>
    <property type="evidence" value="ECO:0007669"/>
    <property type="project" value="UniProtKB-KW"/>
</dbReference>
<keyword evidence="7" id="KW-0436">Ligase</keyword>
<dbReference type="SUPFAM" id="SSF56801">
    <property type="entry name" value="Acetyl-CoA synthetase-like"/>
    <property type="match status" value="1"/>
</dbReference>
<evidence type="ECO:0000256" key="3">
    <source>
        <dbReference type="ARBA" id="ARBA00007380"/>
    </source>
</evidence>
<dbReference type="SUPFAM" id="SSF47336">
    <property type="entry name" value="ACP-like"/>
    <property type="match status" value="1"/>
</dbReference>
<evidence type="ECO:0000256" key="4">
    <source>
        <dbReference type="ARBA" id="ARBA00016743"/>
    </source>
</evidence>
<sequence>MHRADVRGQPLLPPRGPRAGRLGRGCGPPTGQHSTEREGIVTEQATTTQGDTARGGTPEAPFPLTDLQAAYLVGASPLMELGGFRPTLYYELDMVAFDPARAEEAVRRLVHRHEHLRTVMLAEGEQRVLGDDELEPFRLHLADLTALTPEQQESAILRTRHRMRDQGPDPTGWPLFEITAQRLRPHRTRVHLAMSLLLLDSGSTRRLQDEWWQLYLDPTAELPPVTGTFRACLLSLAEAERSDAHQAHWQYWESRLDTLPDAPQLPLARRPATISPVRLTRRSFVLGREQWQRFRANARAHRIMPTTALLHVYAEVLGAWAAAPRFCLNVLHQNWVTRHPVAEGVVGQFSATLPLEVDLAESGDFWARAARVQRRLWRDLEHADVTGVRVTRELAGRRGWTSGAVLPYVFNSMLGPAEQRTPLRRPVCRTVHTGLRTPQVLVDNQAKNGPDGGIECVWDVVDEAFPTGLPDALFDAYRRMVETLAGPDGARVEPDPVPPAHRQLVSALNAPAAPPEGRLEDGFLRQAREHPDAPAVVTSGRTLTYGELEAVSRAAARWLGERGIGRGDVVPVVMAKGWEQVAAVLGVLRAGAAYCPVDAGLPAERIRHLLDACSARALLGQSHRVPAPGALGTLPVLPVDLVEPSGDPAPNPPDRSPDDLAYIIHTSGSTGVPKGVMIRHRAALNTVLDVNERIGLRAPDRVFGISSLSFDLSVWDIFGSLAAGAALVLPDATPRPDPLGWAESAHRHGVTVWNSVPALAEMLVEVAEQRPELGRPPVRAFLMSGDWIPPTLPGRMRRLTPDVRVIAMGGATEASIWSNIHEVEQVDPAWRSIPYGVPLRGQTMRILDHRLEVRPPWATGGIHIGGAGLASGYAGDPERTEEQFIRHPETGERLYRTGDLGRYRPDGTIEFLGREDRQLKIQGFRVEPGEVESAIRDCPGVAECAVCAAPVPGGQQRLVALVVPGDGAAPEPTVIAERLATRLPSYMVPGLIQVVDRLPLTANGKVDAAALASLAATRPASDTAPQTGRADSTPGTPGGADGSPDDTVLKQLAEVWAELLQVEQVGPDSDFFALGGNSLLALRLLNRIRTELGTEVQFGQIFEAPTLRALAARVAEDGRQSGCAVTLSRGTGTELFLFHPVGGSVTSYLGLARAWPGPVHAFQSRALAQGTDPAVEPDLVSMAASYLGELLRLTPEGPYLLGGWSMGGVLAYEVARLLAEQGHRADVFMIDSSPVERRLPGSESAGHLEFLRDLAGGRLPEGVAATVTAADRGEPAAAAREAAVRHGLLPPETDLAGYRRLMRLHAHNLAVLGAHRPGPSGLPTLLFAAGAEERRPPSELVDAWRALCPDIDVVVRPRDHYSIVADDESAAIAERVTAWLTEPHPTRNG</sequence>
<dbReference type="SMART" id="SM00823">
    <property type="entry name" value="PKS_PP"/>
    <property type="match status" value="1"/>
</dbReference>
<dbReference type="Gene3D" id="2.30.38.10">
    <property type="entry name" value="Luciferase, Domain 3"/>
    <property type="match status" value="1"/>
</dbReference>
<dbReference type="GO" id="GO:0017000">
    <property type="term" value="P:antibiotic biosynthetic process"/>
    <property type="evidence" value="ECO:0007669"/>
    <property type="project" value="UniProtKB-ARBA"/>
</dbReference>
<dbReference type="PROSITE" id="PS50075">
    <property type="entry name" value="CARRIER"/>
    <property type="match status" value="1"/>
</dbReference>
<dbReference type="CDD" id="cd19535">
    <property type="entry name" value="Cyc_NRPS"/>
    <property type="match status" value="1"/>
</dbReference>
<dbReference type="Gene3D" id="3.40.50.980">
    <property type="match status" value="2"/>
</dbReference>
<gene>
    <name evidence="11" type="ORF">C7M71_024560</name>
</gene>
<evidence type="ECO:0000256" key="1">
    <source>
        <dbReference type="ARBA" id="ARBA00001957"/>
    </source>
</evidence>